<dbReference type="AlphaFoldDB" id="A0A1F7UPM8"/>
<dbReference type="EMBL" id="MGEH01000004">
    <property type="protein sequence ID" value="OGL79657.1"/>
    <property type="molecule type" value="Genomic_DNA"/>
</dbReference>
<sequence>MPKFVKRLKDTLTPHIFHTVSQHHSWLTIIGVSFALMSLGFALVLVRLYSRILVLEAAINVLASK</sequence>
<keyword evidence="1" id="KW-1133">Transmembrane helix</keyword>
<keyword evidence="1" id="KW-0812">Transmembrane</keyword>
<evidence type="ECO:0000256" key="1">
    <source>
        <dbReference type="SAM" id="Phobius"/>
    </source>
</evidence>
<name>A0A1F7UPM8_9BACT</name>
<accession>A0A1F7UPM8</accession>
<proteinExistence type="predicted"/>
<dbReference type="STRING" id="1802399.A3E39_00875"/>
<dbReference type="Proteomes" id="UP000176603">
    <property type="component" value="Unassembled WGS sequence"/>
</dbReference>
<organism evidence="2 3">
    <name type="scientific">Candidatus Uhrbacteria bacterium RIFCSPHIGHO2_12_FULL_60_25</name>
    <dbReference type="NCBI Taxonomy" id="1802399"/>
    <lineage>
        <taxon>Bacteria</taxon>
        <taxon>Candidatus Uhriibacteriota</taxon>
    </lineage>
</organism>
<gene>
    <name evidence="2" type="ORF">A3E39_00875</name>
</gene>
<keyword evidence="1" id="KW-0472">Membrane</keyword>
<protein>
    <submittedName>
        <fullName evidence="2">Uncharacterized protein</fullName>
    </submittedName>
</protein>
<feature type="transmembrane region" description="Helical" evidence="1">
    <location>
        <begin position="26"/>
        <end position="46"/>
    </location>
</feature>
<reference evidence="2 3" key="1">
    <citation type="journal article" date="2016" name="Nat. Commun.">
        <title>Thousands of microbial genomes shed light on interconnected biogeochemical processes in an aquifer system.</title>
        <authorList>
            <person name="Anantharaman K."/>
            <person name="Brown C.T."/>
            <person name="Hug L.A."/>
            <person name="Sharon I."/>
            <person name="Castelle C.J."/>
            <person name="Probst A.J."/>
            <person name="Thomas B.C."/>
            <person name="Singh A."/>
            <person name="Wilkins M.J."/>
            <person name="Karaoz U."/>
            <person name="Brodie E.L."/>
            <person name="Williams K.H."/>
            <person name="Hubbard S.S."/>
            <person name="Banfield J.F."/>
        </authorList>
    </citation>
    <scope>NUCLEOTIDE SEQUENCE [LARGE SCALE GENOMIC DNA]</scope>
</reference>
<evidence type="ECO:0000313" key="3">
    <source>
        <dbReference type="Proteomes" id="UP000176603"/>
    </source>
</evidence>
<comment type="caution">
    <text evidence="2">The sequence shown here is derived from an EMBL/GenBank/DDBJ whole genome shotgun (WGS) entry which is preliminary data.</text>
</comment>
<evidence type="ECO:0000313" key="2">
    <source>
        <dbReference type="EMBL" id="OGL79657.1"/>
    </source>
</evidence>